<name>A0A5N6APV1_9ACTN</name>
<dbReference type="PANTHER" id="PTHR43649">
    <property type="entry name" value="ARABINOSE-BINDING PROTEIN-RELATED"/>
    <property type="match status" value="1"/>
</dbReference>
<sequence>MSPGSLSPPGFSRRQLLHGLAGLGGLAALGGTSACGSAASLGAADNRVRFWNPFTGGDGANMRAMLDVFRDEHPGIEVRDTTLAAGEPYYTKLAMAGSGGRAPELGVLHLGRIPGFAPGRLIDPIDVDLLAEFGVREEDFNPRLWQGAMVEGQLYGLPLDIHAFVHFYNRPVLEGIGLLDADRRLLPVETVDDYLGMLDAAREVYGDGPLGWNALAPGECWWAFLSLYSQTGSTIIDEDATDITLDDAAAEEVIAFLARLVADRYTIPGRDIVAFLVNGGPFAWFGSWLVVDMLNAQADVGVQRFPTFFGDIPAGQSESHTLVLPHQEGRGGETNRAAHQLMAWLVSNSLEWAKASHVPAYLPVLAEPEYLELQPQVEYRDAMDQATFDPPAWFSGPASSLQEDVGNAISAAAMGFADPASAVRDVRRAVDRLLNTPNPWGEGSTA</sequence>
<reference evidence="1" key="1">
    <citation type="submission" date="2019-10" db="EMBL/GenBank/DDBJ databases">
        <title>Nonomuraea sp. nov., isolated from Phyllanthus amarus.</title>
        <authorList>
            <person name="Klykleung N."/>
            <person name="Tanasupawat S."/>
        </authorList>
    </citation>
    <scope>NUCLEOTIDE SEQUENCE [LARGE SCALE GENOMIC DNA]</scope>
    <source>
        <strain evidence="1">3MP-10</strain>
    </source>
</reference>
<evidence type="ECO:0000313" key="2">
    <source>
        <dbReference type="Proteomes" id="UP000314251"/>
    </source>
</evidence>
<dbReference type="Proteomes" id="UP000314251">
    <property type="component" value="Unassembled WGS sequence"/>
</dbReference>
<dbReference type="PANTHER" id="PTHR43649:SF14">
    <property type="entry name" value="BLR3389 PROTEIN"/>
    <property type="match status" value="1"/>
</dbReference>
<keyword evidence="2" id="KW-1185">Reference proteome</keyword>
<proteinExistence type="predicted"/>
<dbReference type="InterPro" id="IPR006059">
    <property type="entry name" value="SBP"/>
</dbReference>
<comment type="caution">
    <text evidence="1">The sequence shown here is derived from an EMBL/GenBank/DDBJ whole genome shotgun (WGS) entry which is preliminary data.</text>
</comment>
<dbReference type="RefSeq" id="WP_139665564.1">
    <property type="nucleotide sequence ID" value="NZ_VDLY02000001.1"/>
</dbReference>
<accession>A0A5N6APV1</accession>
<gene>
    <name evidence="1" type="ORF">FH607_000545</name>
</gene>
<dbReference type="PROSITE" id="PS51318">
    <property type="entry name" value="TAT"/>
    <property type="match status" value="1"/>
</dbReference>
<dbReference type="AlphaFoldDB" id="A0A5N6APV1"/>
<dbReference type="InterPro" id="IPR006311">
    <property type="entry name" value="TAT_signal"/>
</dbReference>
<dbReference type="Gene3D" id="3.40.190.10">
    <property type="entry name" value="Periplasmic binding protein-like II"/>
    <property type="match status" value="1"/>
</dbReference>
<dbReference type="SUPFAM" id="SSF53850">
    <property type="entry name" value="Periplasmic binding protein-like II"/>
    <property type="match status" value="1"/>
</dbReference>
<dbReference type="EMBL" id="VDLY02000001">
    <property type="protein sequence ID" value="KAB8170877.1"/>
    <property type="molecule type" value="Genomic_DNA"/>
</dbReference>
<protein>
    <submittedName>
        <fullName evidence="1">Extracellular solute-binding protein</fullName>
    </submittedName>
</protein>
<dbReference type="Pfam" id="PF01547">
    <property type="entry name" value="SBP_bac_1"/>
    <property type="match status" value="1"/>
</dbReference>
<dbReference type="OrthoDB" id="4393730at2"/>
<dbReference type="InterPro" id="IPR050490">
    <property type="entry name" value="Bact_solute-bd_prot1"/>
</dbReference>
<evidence type="ECO:0000313" key="1">
    <source>
        <dbReference type="EMBL" id="KAB8170877.1"/>
    </source>
</evidence>
<organism evidence="1 2">
    <name type="scientific">Streptomyces mimosae</name>
    <dbReference type="NCBI Taxonomy" id="2586635"/>
    <lineage>
        <taxon>Bacteria</taxon>
        <taxon>Bacillati</taxon>
        <taxon>Actinomycetota</taxon>
        <taxon>Actinomycetes</taxon>
        <taxon>Kitasatosporales</taxon>
        <taxon>Streptomycetaceae</taxon>
        <taxon>Streptomyces</taxon>
    </lineage>
</organism>